<gene>
    <name evidence="15" type="ORF">IG617_19200</name>
</gene>
<evidence type="ECO:0000256" key="9">
    <source>
        <dbReference type="ARBA" id="ARBA00022989"/>
    </source>
</evidence>
<name>A0ABR9CEX4_9HYPH</name>
<evidence type="ECO:0000256" key="3">
    <source>
        <dbReference type="ARBA" id="ARBA00022448"/>
    </source>
</evidence>
<keyword evidence="9 13" id="KW-1133">Transmembrane helix</keyword>
<comment type="cofactor">
    <cofactor evidence="1">
        <name>heme b</name>
        <dbReference type="ChEBI" id="CHEBI:60344"/>
    </cofactor>
</comment>
<evidence type="ECO:0000256" key="12">
    <source>
        <dbReference type="ARBA" id="ARBA00037975"/>
    </source>
</evidence>
<keyword evidence="5" id="KW-0349">Heme</keyword>
<dbReference type="RefSeq" id="WP_192110861.1">
    <property type="nucleotide sequence ID" value="NZ_JACYXJ010000007.1"/>
</dbReference>
<keyword evidence="6 13" id="KW-0812">Transmembrane</keyword>
<evidence type="ECO:0000256" key="10">
    <source>
        <dbReference type="ARBA" id="ARBA00023004"/>
    </source>
</evidence>
<evidence type="ECO:0000256" key="11">
    <source>
        <dbReference type="ARBA" id="ARBA00023136"/>
    </source>
</evidence>
<dbReference type="EMBL" id="JACYXJ010000007">
    <property type="protein sequence ID" value="MBD8878429.1"/>
    <property type="molecule type" value="Genomic_DNA"/>
</dbReference>
<feature type="transmembrane region" description="Helical" evidence="13">
    <location>
        <begin position="92"/>
        <end position="124"/>
    </location>
</feature>
<keyword evidence="7" id="KW-0479">Metal-binding</keyword>
<comment type="subcellular location">
    <subcellularLocation>
        <location evidence="2">Cell membrane</location>
        <topology evidence="2">Multi-pass membrane protein</topology>
    </subcellularLocation>
</comment>
<keyword evidence="3" id="KW-0813">Transport</keyword>
<feature type="domain" description="Cytochrome b561 bacterial/Ni-hydrogenase" evidence="14">
    <location>
        <begin position="7"/>
        <end position="176"/>
    </location>
</feature>
<dbReference type="Proteomes" id="UP000615687">
    <property type="component" value="Unassembled WGS sequence"/>
</dbReference>
<dbReference type="PANTHER" id="PTHR30529:SF1">
    <property type="entry name" value="CYTOCHROME B561 HOMOLOG 2"/>
    <property type="match status" value="1"/>
</dbReference>
<dbReference type="InterPro" id="IPR011577">
    <property type="entry name" value="Cyt_b561_bac/Ni-Hgenase"/>
</dbReference>
<proteinExistence type="inferred from homology"/>
<evidence type="ECO:0000256" key="5">
    <source>
        <dbReference type="ARBA" id="ARBA00022617"/>
    </source>
</evidence>
<keyword evidence="11 13" id="KW-0472">Membrane</keyword>
<dbReference type="InterPro" id="IPR052168">
    <property type="entry name" value="Cytochrome_b561_oxidase"/>
</dbReference>
<dbReference type="Gene3D" id="1.20.950.20">
    <property type="entry name" value="Transmembrane di-heme cytochromes, Chain C"/>
    <property type="match status" value="1"/>
</dbReference>
<evidence type="ECO:0000256" key="2">
    <source>
        <dbReference type="ARBA" id="ARBA00004651"/>
    </source>
</evidence>
<keyword evidence="16" id="KW-1185">Reference proteome</keyword>
<accession>A0ABR9CEX4</accession>
<comment type="caution">
    <text evidence="15">The sequence shown here is derived from an EMBL/GenBank/DDBJ whole genome shotgun (WGS) entry which is preliminary data.</text>
</comment>
<feature type="transmembrane region" description="Helical" evidence="13">
    <location>
        <begin position="12"/>
        <end position="36"/>
    </location>
</feature>
<protein>
    <submittedName>
        <fullName evidence="15">Cytochrome b</fullName>
    </submittedName>
</protein>
<evidence type="ECO:0000256" key="1">
    <source>
        <dbReference type="ARBA" id="ARBA00001970"/>
    </source>
</evidence>
<evidence type="ECO:0000256" key="6">
    <source>
        <dbReference type="ARBA" id="ARBA00022692"/>
    </source>
</evidence>
<evidence type="ECO:0000259" key="14">
    <source>
        <dbReference type="Pfam" id="PF01292"/>
    </source>
</evidence>
<keyword evidence="4" id="KW-1003">Cell membrane</keyword>
<comment type="similarity">
    <text evidence="12">Belongs to the cytochrome b561 family.</text>
</comment>
<sequence>MARSDTRYSALARLFHWLTVVLVLTMVPAGIVMIRIDGGSLQNTLFDYHRSVGFVLLVLTLVRLVFRFGSHPAPLPEAIPLWQRMAARATHAFLYIFLILNPLVGWVATSAYGAAIEVFGLFTLPALVAKDRALADQLFPIHEVLGLAFVAVVTVHIGAALFHGLIKRDGVLQRML</sequence>
<evidence type="ECO:0000256" key="7">
    <source>
        <dbReference type="ARBA" id="ARBA00022723"/>
    </source>
</evidence>
<dbReference type="Pfam" id="PF01292">
    <property type="entry name" value="Ni_hydr_CYTB"/>
    <property type="match status" value="1"/>
</dbReference>
<evidence type="ECO:0000256" key="4">
    <source>
        <dbReference type="ARBA" id="ARBA00022475"/>
    </source>
</evidence>
<feature type="transmembrane region" description="Helical" evidence="13">
    <location>
        <begin position="144"/>
        <end position="166"/>
    </location>
</feature>
<reference evidence="15 16" key="1">
    <citation type="submission" date="2020-09" db="EMBL/GenBank/DDBJ databases">
        <title>The genome sequence of type strain Labrenzia polysiphoniae KACC 19711.</title>
        <authorList>
            <person name="Liu Y."/>
        </authorList>
    </citation>
    <scope>NUCLEOTIDE SEQUENCE [LARGE SCALE GENOMIC DNA]</scope>
    <source>
        <strain evidence="15 16">KACC 19711</strain>
    </source>
</reference>
<evidence type="ECO:0000256" key="13">
    <source>
        <dbReference type="SAM" id="Phobius"/>
    </source>
</evidence>
<dbReference type="InterPro" id="IPR016174">
    <property type="entry name" value="Di-haem_cyt_TM"/>
</dbReference>
<keyword evidence="10" id="KW-0408">Iron</keyword>
<evidence type="ECO:0000313" key="16">
    <source>
        <dbReference type="Proteomes" id="UP000615687"/>
    </source>
</evidence>
<organism evidence="15 16">
    <name type="scientific">Roseibium polysiphoniae</name>
    <dbReference type="NCBI Taxonomy" id="2571221"/>
    <lineage>
        <taxon>Bacteria</taxon>
        <taxon>Pseudomonadati</taxon>
        <taxon>Pseudomonadota</taxon>
        <taxon>Alphaproteobacteria</taxon>
        <taxon>Hyphomicrobiales</taxon>
        <taxon>Stappiaceae</taxon>
        <taxon>Roseibium</taxon>
    </lineage>
</organism>
<feature type="transmembrane region" description="Helical" evidence="13">
    <location>
        <begin position="48"/>
        <end position="66"/>
    </location>
</feature>
<evidence type="ECO:0000256" key="8">
    <source>
        <dbReference type="ARBA" id="ARBA00022982"/>
    </source>
</evidence>
<keyword evidence="8" id="KW-0249">Electron transport</keyword>
<dbReference type="PANTHER" id="PTHR30529">
    <property type="entry name" value="CYTOCHROME B561"/>
    <property type="match status" value="1"/>
</dbReference>
<evidence type="ECO:0000313" key="15">
    <source>
        <dbReference type="EMBL" id="MBD8878429.1"/>
    </source>
</evidence>
<dbReference type="SUPFAM" id="SSF81342">
    <property type="entry name" value="Transmembrane di-heme cytochromes"/>
    <property type="match status" value="1"/>
</dbReference>